<comment type="caution">
    <text evidence="1">The sequence shown here is derived from an EMBL/GenBank/DDBJ whole genome shotgun (WGS) entry which is preliminary data.</text>
</comment>
<reference evidence="1" key="2">
    <citation type="journal article" date="2022" name="BMC Genomics">
        <title>Comparative genome analysis of mycobacteria focusing on tRNA and non-coding RNA.</title>
        <authorList>
            <person name="Behra P.R.K."/>
            <person name="Pettersson B.M.F."/>
            <person name="Ramesh M."/>
            <person name="Das S."/>
            <person name="Dasgupta S."/>
            <person name="Kirsebom L.A."/>
        </authorList>
    </citation>
    <scope>NUCLEOTIDE SEQUENCE</scope>
    <source>
        <strain evidence="1">DSM 45439</strain>
    </source>
</reference>
<gene>
    <name evidence="1" type="ORF">H7I91_13630</name>
</gene>
<reference evidence="1" key="1">
    <citation type="submission" date="2020-07" db="EMBL/GenBank/DDBJ databases">
        <authorList>
            <person name="Pettersson B.M.F."/>
            <person name="Behra P.R.K."/>
            <person name="Ramesh M."/>
            <person name="Das S."/>
            <person name="Dasgupta S."/>
            <person name="Kirsebom L.A."/>
        </authorList>
    </citation>
    <scope>NUCLEOTIDE SEQUENCE</scope>
    <source>
        <strain evidence="1">DSM 45439</strain>
    </source>
</reference>
<accession>A0AAW5S4J9</accession>
<dbReference type="EMBL" id="JACKTG010000032">
    <property type="protein sequence ID" value="MCV6990311.1"/>
    <property type="molecule type" value="Genomic_DNA"/>
</dbReference>
<organism evidence="1 2">
    <name type="scientific">Mycobacterium bouchedurhonense</name>
    <dbReference type="NCBI Taxonomy" id="701041"/>
    <lineage>
        <taxon>Bacteria</taxon>
        <taxon>Bacillati</taxon>
        <taxon>Actinomycetota</taxon>
        <taxon>Actinomycetes</taxon>
        <taxon>Mycobacteriales</taxon>
        <taxon>Mycobacteriaceae</taxon>
        <taxon>Mycobacterium</taxon>
        <taxon>Mycobacterium avium complex (MAC)</taxon>
    </lineage>
</organism>
<evidence type="ECO:0000313" key="2">
    <source>
        <dbReference type="Proteomes" id="UP001207588"/>
    </source>
</evidence>
<dbReference type="GeneID" id="91489732"/>
<name>A0AAW5S4J9_MYCBC</name>
<dbReference type="AlphaFoldDB" id="A0AAW5S4J9"/>
<protein>
    <recommendedName>
        <fullName evidence="3">DUF732 domain-containing protein</fullName>
    </recommendedName>
</protein>
<evidence type="ECO:0008006" key="3">
    <source>
        <dbReference type="Google" id="ProtNLM"/>
    </source>
</evidence>
<dbReference type="Proteomes" id="UP001207588">
    <property type="component" value="Unassembled WGS sequence"/>
</dbReference>
<sequence>MSLCIAFGAAITVSIGIGVGAPAHADDQALIADLNARGVSPLIPRA</sequence>
<evidence type="ECO:0000313" key="1">
    <source>
        <dbReference type="EMBL" id="MCV6990311.1"/>
    </source>
</evidence>
<proteinExistence type="predicted"/>
<dbReference type="RefSeq" id="WP_009977845.1">
    <property type="nucleotide sequence ID" value="NZ_JACKTG010000032.1"/>
</dbReference>